<organism evidence="6 7">
    <name type="scientific">Channa striata</name>
    <name type="common">Snakehead murrel</name>
    <name type="synonym">Ophicephalus striatus</name>
    <dbReference type="NCBI Taxonomy" id="64152"/>
    <lineage>
        <taxon>Eukaryota</taxon>
        <taxon>Metazoa</taxon>
        <taxon>Chordata</taxon>
        <taxon>Craniata</taxon>
        <taxon>Vertebrata</taxon>
        <taxon>Euteleostomi</taxon>
        <taxon>Actinopterygii</taxon>
        <taxon>Neopterygii</taxon>
        <taxon>Teleostei</taxon>
        <taxon>Neoteleostei</taxon>
        <taxon>Acanthomorphata</taxon>
        <taxon>Anabantaria</taxon>
        <taxon>Anabantiformes</taxon>
        <taxon>Channoidei</taxon>
        <taxon>Channidae</taxon>
        <taxon>Channa</taxon>
    </lineage>
</organism>
<evidence type="ECO:0000256" key="2">
    <source>
        <dbReference type="ARBA" id="ARBA00022490"/>
    </source>
</evidence>
<evidence type="ECO:0000256" key="4">
    <source>
        <dbReference type="ARBA" id="ARBA00022737"/>
    </source>
</evidence>
<dbReference type="Gene3D" id="2.130.10.10">
    <property type="entry name" value="YVTN repeat-like/Quinoprotein amine dehydrogenase"/>
    <property type="match status" value="2"/>
</dbReference>
<evidence type="ECO:0000313" key="7">
    <source>
        <dbReference type="Proteomes" id="UP001187415"/>
    </source>
</evidence>
<gene>
    <name evidence="6" type="ORF">Q5P01_015692</name>
</gene>
<dbReference type="EMBL" id="JAUPFM010000012">
    <property type="protein sequence ID" value="KAK2835208.1"/>
    <property type="molecule type" value="Genomic_DNA"/>
</dbReference>
<evidence type="ECO:0008006" key="8">
    <source>
        <dbReference type="Google" id="ProtNLM"/>
    </source>
</evidence>
<protein>
    <recommendedName>
        <fullName evidence="8">WD repeat-containing protein 63</fullName>
    </recommendedName>
</protein>
<dbReference type="InterPro" id="IPR036322">
    <property type="entry name" value="WD40_repeat_dom_sf"/>
</dbReference>
<dbReference type="InterPro" id="IPR001680">
    <property type="entry name" value="WD40_rpt"/>
</dbReference>
<dbReference type="SUPFAM" id="SSF50978">
    <property type="entry name" value="WD40 repeat-like"/>
    <property type="match status" value="1"/>
</dbReference>
<dbReference type="InterPro" id="IPR050687">
    <property type="entry name" value="Dynein_IC"/>
</dbReference>
<dbReference type="GO" id="GO:0036156">
    <property type="term" value="C:inner dynein arm"/>
    <property type="evidence" value="ECO:0007669"/>
    <property type="project" value="TreeGrafter"/>
</dbReference>
<evidence type="ECO:0000256" key="3">
    <source>
        <dbReference type="ARBA" id="ARBA00022574"/>
    </source>
</evidence>
<dbReference type="AlphaFoldDB" id="A0AA88MCT2"/>
<dbReference type="PANTHER" id="PTHR12442">
    <property type="entry name" value="DYNEIN INTERMEDIATE CHAIN"/>
    <property type="match status" value="1"/>
</dbReference>
<comment type="caution">
    <text evidence="6">The sequence shown here is derived from an EMBL/GenBank/DDBJ whole genome shotgun (WGS) entry which is preliminary data.</text>
</comment>
<dbReference type="Proteomes" id="UP001187415">
    <property type="component" value="Unassembled WGS sequence"/>
</dbReference>
<dbReference type="GO" id="GO:0045503">
    <property type="term" value="F:dynein light chain binding"/>
    <property type="evidence" value="ECO:0007669"/>
    <property type="project" value="TreeGrafter"/>
</dbReference>
<evidence type="ECO:0000256" key="5">
    <source>
        <dbReference type="SAM" id="MobiDB-lite"/>
    </source>
</evidence>
<dbReference type="PANTHER" id="PTHR12442:SF5">
    <property type="entry name" value="DYNEIN AXONEMAL INTERMEDIATE CHAIN 3"/>
    <property type="match status" value="1"/>
</dbReference>
<comment type="subcellular location">
    <subcellularLocation>
        <location evidence="1">Cytoplasm</location>
    </subcellularLocation>
</comment>
<keyword evidence="7" id="KW-1185">Reference proteome</keyword>
<reference evidence="6" key="1">
    <citation type="submission" date="2023-07" db="EMBL/GenBank/DDBJ databases">
        <title>Chromosome-level Genome Assembly of Striped Snakehead (Channa striata).</title>
        <authorList>
            <person name="Liu H."/>
        </authorList>
    </citation>
    <scope>NUCLEOTIDE SEQUENCE</scope>
    <source>
        <strain evidence="6">Gz</strain>
        <tissue evidence="6">Muscle</tissue>
    </source>
</reference>
<feature type="region of interest" description="Disordered" evidence="5">
    <location>
        <begin position="1"/>
        <end position="33"/>
    </location>
</feature>
<dbReference type="GO" id="GO:0036159">
    <property type="term" value="P:inner dynein arm assembly"/>
    <property type="evidence" value="ECO:0007669"/>
    <property type="project" value="TreeGrafter"/>
</dbReference>
<accession>A0AA88MCT2</accession>
<feature type="compositionally biased region" description="Basic and acidic residues" evidence="5">
    <location>
        <begin position="1"/>
        <end position="21"/>
    </location>
</feature>
<keyword evidence="4" id="KW-0677">Repeat</keyword>
<dbReference type="GO" id="GO:0045504">
    <property type="term" value="F:dynein heavy chain binding"/>
    <property type="evidence" value="ECO:0007669"/>
    <property type="project" value="TreeGrafter"/>
</dbReference>
<dbReference type="SMART" id="SM00320">
    <property type="entry name" value="WD40"/>
    <property type="match status" value="4"/>
</dbReference>
<dbReference type="GO" id="GO:0060294">
    <property type="term" value="P:cilium movement involved in cell motility"/>
    <property type="evidence" value="ECO:0007669"/>
    <property type="project" value="TreeGrafter"/>
</dbReference>
<evidence type="ECO:0000313" key="6">
    <source>
        <dbReference type="EMBL" id="KAK2835208.1"/>
    </source>
</evidence>
<name>A0AA88MCT2_CHASR</name>
<evidence type="ECO:0000256" key="1">
    <source>
        <dbReference type="ARBA" id="ARBA00004496"/>
    </source>
</evidence>
<sequence>MPPKGGKKEKSSASGKEKEKSIQTSIPVEKPDYPEDIFPMVLTSTTQELFECRADEDVTGEKPYKLLKKDDIIQDIKKRAAVSDFSPVKQNVLDYPDDELLLVFDRDFTYGQSFYLVLTPEAKEKLLFVPEPETPEVIEEEVKKTPEPKEWISLGSEQEIEEEAVRETRERLRYKFSRVRRNFGVPVVFSDRSTADAKDSYLECPSYQDSRFSIKQLERDCGIQAVPRLQSSSVQTQWKFQRNNFTQYEAIEFKKEEIENILQADTLKNFCNLVTPRVLKALQQEQIINVFIDEWKDLATGAEADDWSSGKVSEGLMLYQAFTDQKYSKDKKVSSINWHPTIYGVLAVALTENKEKQLDESIVLDIRTSFIVFYSFSDPSHPQLLLECPDEIFAFEFCPSDPNIIVGGCINGQVVLWDILKHVTHLQETQPGGKKASDVFDLDANEHSKTPVIRYTAVSKLESSHKSRITDVKWLPRSYEVTKTGVPMENTNNFSVQFVTCSPDCSILFWDVRMRKSTHSASDTRPNVAPKNHVTPYSVCERFKHLDRSWKPLFRLSLPKLNATGVYAPLKIDLEPYTCNRSTDRNTEEADENEHGSEVIPDYSQLIVQSAGSLTPLADVNTKLYVGTEDGEIVYTDWRLEKEDSGHLQSAKPLHCYNIHHWLVNTVQRSPFLKDIILTTGGWNFTIWKEGVMSGPLIKSRNTEQECTVGCWSLSRPAVFFIGKNDGSLEVWNLLKRTSEPVQSHAHVASARITCITPWIASPKQHFLAVTDSLGMVRVFEIPKKLYAPSRNESVNVRKYLELGEEGLKDYLKREKQWATEKKEADELKKTIKPEKPVKTQQDIEEVTKKEYDEYLTLEESILKGIGLTSATAVTLNT</sequence>
<keyword evidence="2" id="KW-0963">Cytoplasm</keyword>
<keyword evidence="3" id="KW-0853">WD repeat</keyword>
<dbReference type="InterPro" id="IPR015943">
    <property type="entry name" value="WD40/YVTN_repeat-like_dom_sf"/>
</dbReference>
<proteinExistence type="predicted"/>